<evidence type="ECO:0000313" key="2">
    <source>
        <dbReference type="EMBL" id="KFD47965.1"/>
    </source>
</evidence>
<dbReference type="EMBL" id="KL363308">
    <property type="protein sequence ID" value="KFD47965.1"/>
    <property type="molecule type" value="Genomic_DNA"/>
</dbReference>
<evidence type="ECO:0000313" key="3">
    <source>
        <dbReference type="Proteomes" id="UP000030764"/>
    </source>
</evidence>
<keyword evidence="3" id="KW-1185">Reference proteome</keyword>
<feature type="signal peptide" evidence="1">
    <location>
        <begin position="1"/>
        <end position="21"/>
    </location>
</feature>
<dbReference type="AlphaFoldDB" id="A0A085LSL9"/>
<reference evidence="2 3" key="1">
    <citation type="journal article" date="2014" name="Nat. Genet.">
        <title>Genome and transcriptome of the porcine whipworm Trichuris suis.</title>
        <authorList>
            <person name="Jex A.R."/>
            <person name="Nejsum P."/>
            <person name="Schwarz E.M."/>
            <person name="Hu L."/>
            <person name="Young N.D."/>
            <person name="Hall R.S."/>
            <person name="Korhonen P.K."/>
            <person name="Liao S."/>
            <person name="Thamsborg S."/>
            <person name="Xia J."/>
            <person name="Xu P."/>
            <person name="Wang S."/>
            <person name="Scheerlinck J.P."/>
            <person name="Hofmann A."/>
            <person name="Sternberg P.W."/>
            <person name="Wang J."/>
            <person name="Gasser R.B."/>
        </authorList>
    </citation>
    <scope>NUCLEOTIDE SEQUENCE [LARGE SCALE GENOMIC DNA]</scope>
    <source>
        <strain evidence="2">DCEP-RM93M</strain>
    </source>
</reference>
<gene>
    <name evidence="2" type="ORF">M513_11142</name>
</gene>
<keyword evidence="1" id="KW-0732">Signal</keyword>
<proteinExistence type="predicted"/>
<evidence type="ECO:0000256" key="1">
    <source>
        <dbReference type="SAM" id="SignalP"/>
    </source>
</evidence>
<sequence length="106" mass="12220">MTAIPLLVITASIFCWHESKGVPIIITPGIEPLFRKYPYWPRTRDIPGYDPYLTPYSNWGVLKGYQPNDPWYYEFMQPVGLPRIVSVILNGIRLGNNGHMNLLLED</sequence>
<protein>
    <submittedName>
        <fullName evidence="2">Uncharacterized protein</fullName>
    </submittedName>
</protein>
<name>A0A085LSL9_9BILA</name>
<feature type="chain" id="PRO_5001794827" evidence="1">
    <location>
        <begin position="22"/>
        <end position="106"/>
    </location>
</feature>
<dbReference type="Proteomes" id="UP000030764">
    <property type="component" value="Unassembled WGS sequence"/>
</dbReference>
<accession>A0A085LSL9</accession>
<organism evidence="2 3">
    <name type="scientific">Trichuris suis</name>
    <name type="common">pig whipworm</name>
    <dbReference type="NCBI Taxonomy" id="68888"/>
    <lineage>
        <taxon>Eukaryota</taxon>
        <taxon>Metazoa</taxon>
        <taxon>Ecdysozoa</taxon>
        <taxon>Nematoda</taxon>
        <taxon>Enoplea</taxon>
        <taxon>Dorylaimia</taxon>
        <taxon>Trichinellida</taxon>
        <taxon>Trichuridae</taxon>
        <taxon>Trichuris</taxon>
    </lineage>
</organism>